<keyword evidence="2" id="KW-0012">Acyltransferase</keyword>
<evidence type="ECO:0000313" key="5">
    <source>
        <dbReference type="EMBL" id="HIT76914.1"/>
    </source>
</evidence>
<dbReference type="PROSITE" id="PS51186">
    <property type="entry name" value="GNAT"/>
    <property type="match status" value="1"/>
</dbReference>
<organism evidence="5 6">
    <name type="scientific">Candidatus Avipropionibacterium avicola</name>
    <dbReference type="NCBI Taxonomy" id="2840701"/>
    <lineage>
        <taxon>Bacteria</taxon>
        <taxon>Bacillati</taxon>
        <taxon>Actinomycetota</taxon>
        <taxon>Actinomycetes</taxon>
        <taxon>Propionibacteriales</taxon>
        <taxon>Propionibacteriaceae</taxon>
        <taxon>Propionibacteriaceae incertae sedis</taxon>
        <taxon>Candidatus Avipropionibacterium</taxon>
    </lineage>
</organism>
<dbReference type="CDD" id="cd04301">
    <property type="entry name" value="NAT_SF"/>
    <property type="match status" value="1"/>
</dbReference>
<dbReference type="AlphaFoldDB" id="A0A9D1H0K3"/>
<dbReference type="GO" id="GO:0016747">
    <property type="term" value="F:acyltransferase activity, transferring groups other than amino-acyl groups"/>
    <property type="evidence" value="ECO:0007669"/>
    <property type="project" value="InterPro"/>
</dbReference>
<dbReference type="SUPFAM" id="SSF55729">
    <property type="entry name" value="Acyl-CoA N-acyltransferases (Nat)"/>
    <property type="match status" value="1"/>
</dbReference>
<evidence type="ECO:0000313" key="6">
    <source>
        <dbReference type="Proteomes" id="UP000886842"/>
    </source>
</evidence>
<dbReference type="EMBL" id="DVLP01000438">
    <property type="protein sequence ID" value="HIT76914.1"/>
    <property type="molecule type" value="Genomic_DNA"/>
</dbReference>
<dbReference type="InterPro" id="IPR000182">
    <property type="entry name" value="GNAT_dom"/>
</dbReference>
<comment type="caution">
    <text evidence="5">The sequence shown here is derived from an EMBL/GenBank/DDBJ whole genome shotgun (WGS) entry which is preliminary data.</text>
</comment>
<dbReference type="Proteomes" id="UP000886842">
    <property type="component" value="Unassembled WGS sequence"/>
</dbReference>
<feature type="region of interest" description="Disordered" evidence="3">
    <location>
        <begin position="21"/>
        <end position="44"/>
    </location>
</feature>
<evidence type="ECO:0000256" key="3">
    <source>
        <dbReference type="SAM" id="MobiDB-lite"/>
    </source>
</evidence>
<feature type="compositionally biased region" description="Basic and acidic residues" evidence="3">
    <location>
        <begin position="21"/>
        <end position="32"/>
    </location>
</feature>
<dbReference type="InterPro" id="IPR016181">
    <property type="entry name" value="Acyl_CoA_acyltransferase"/>
</dbReference>
<reference evidence="5" key="2">
    <citation type="journal article" date="2021" name="PeerJ">
        <title>Extensive microbial diversity within the chicken gut microbiome revealed by metagenomics and culture.</title>
        <authorList>
            <person name="Gilroy R."/>
            <person name="Ravi A."/>
            <person name="Getino M."/>
            <person name="Pursley I."/>
            <person name="Horton D.L."/>
            <person name="Alikhan N.F."/>
            <person name="Baker D."/>
            <person name="Gharbi K."/>
            <person name="Hall N."/>
            <person name="Watson M."/>
            <person name="Adriaenssens E.M."/>
            <person name="Foster-Nyarko E."/>
            <person name="Jarju S."/>
            <person name="Secka A."/>
            <person name="Antonio M."/>
            <person name="Oren A."/>
            <person name="Chaudhuri R.R."/>
            <person name="La Ragione R."/>
            <person name="Hildebrand F."/>
            <person name="Pallen M.J."/>
        </authorList>
    </citation>
    <scope>NUCLEOTIDE SEQUENCE</scope>
    <source>
        <strain evidence="5">ChiGjej1B1-24693</strain>
    </source>
</reference>
<dbReference type="Pfam" id="PF00583">
    <property type="entry name" value="Acetyltransf_1"/>
    <property type="match status" value="1"/>
</dbReference>
<proteinExistence type="predicted"/>
<reference evidence="5" key="1">
    <citation type="submission" date="2020-10" db="EMBL/GenBank/DDBJ databases">
        <authorList>
            <person name="Gilroy R."/>
        </authorList>
    </citation>
    <scope>NUCLEOTIDE SEQUENCE</scope>
    <source>
        <strain evidence="5">ChiGjej1B1-24693</strain>
    </source>
</reference>
<gene>
    <name evidence="5" type="ORF">IAA98_15145</name>
</gene>
<dbReference type="Gene3D" id="3.40.630.30">
    <property type="match status" value="1"/>
</dbReference>
<protein>
    <submittedName>
        <fullName evidence="5">GNAT family N-acetyltransferase</fullName>
    </submittedName>
</protein>
<sequence length="293" mass="32937">MADEVTVRGDEAALRRAHDTLRRRQWRAEQRAGEPPTAPREPSGLIWTWDDDESWLWCLERSDSTDEAILAGLVCPVQQVAAIWQHLHGIGGPRGWRHLSHSVFTGDPVAEELARLAPHQVVATKLQLDVTDTPPPQGVRMTAMDPQHFAAFRERSIEMYVEQAIDSGAETDPSRARTLAEQLTDQALPQGVDTSDEWVCELHRGDEVVGDAWLSRQGERLFLYDIMVREDLRGQGIGTQALRACADLTRRIGPRHLALNVFGSNPRAQQLYLREGFTVTERIIQLDLSSPED</sequence>
<evidence type="ECO:0000256" key="1">
    <source>
        <dbReference type="ARBA" id="ARBA00022679"/>
    </source>
</evidence>
<evidence type="ECO:0000256" key="2">
    <source>
        <dbReference type="ARBA" id="ARBA00023315"/>
    </source>
</evidence>
<feature type="domain" description="N-acetyltransferase" evidence="4">
    <location>
        <begin position="139"/>
        <end position="293"/>
    </location>
</feature>
<dbReference type="InterPro" id="IPR050832">
    <property type="entry name" value="Bact_Acetyltransf"/>
</dbReference>
<keyword evidence="1" id="KW-0808">Transferase</keyword>
<dbReference type="PANTHER" id="PTHR43877">
    <property type="entry name" value="AMINOALKYLPHOSPHONATE N-ACETYLTRANSFERASE-RELATED-RELATED"/>
    <property type="match status" value="1"/>
</dbReference>
<name>A0A9D1H0K3_9ACTN</name>
<evidence type="ECO:0000259" key="4">
    <source>
        <dbReference type="PROSITE" id="PS51186"/>
    </source>
</evidence>
<accession>A0A9D1H0K3</accession>